<dbReference type="InterPro" id="IPR050763">
    <property type="entry name" value="ABC_transporter_ATP-binding"/>
</dbReference>
<dbReference type="PROSITE" id="PS50893">
    <property type="entry name" value="ABC_TRANSPORTER_2"/>
    <property type="match status" value="1"/>
</dbReference>
<dbReference type="SMART" id="SM00382">
    <property type="entry name" value="AAA"/>
    <property type="match status" value="1"/>
</dbReference>
<protein>
    <submittedName>
        <fullName evidence="7">ATP-binding cassette domain-containing protein</fullName>
    </submittedName>
</protein>
<keyword evidence="8" id="KW-1185">Reference proteome</keyword>
<proteinExistence type="predicted"/>
<dbReference type="InterPro" id="IPR003439">
    <property type="entry name" value="ABC_transporter-like_ATP-bd"/>
</dbReference>
<evidence type="ECO:0000259" key="6">
    <source>
        <dbReference type="PROSITE" id="PS50893"/>
    </source>
</evidence>
<dbReference type="Proteomes" id="UP000280298">
    <property type="component" value="Chromosome"/>
</dbReference>
<keyword evidence="4 7" id="KW-0067">ATP-binding</keyword>
<dbReference type="PANTHER" id="PTHR42711">
    <property type="entry name" value="ABC TRANSPORTER ATP-BINDING PROTEIN"/>
    <property type="match status" value="1"/>
</dbReference>
<dbReference type="InterPro" id="IPR003593">
    <property type="entry name" value="AAA+_ATPase"/>
</dbReference>
<evidence type="ECO:0000313" key="7">
    <source>
        <dbReference type="EMBL" id="AZQ35035.1"/>
    </source>
</evidence>
<dbReference type="AlphaFoldDB" id="A0A3S9M772"/>
<keyword evidence="3" id="KW-0547">Nucleotide-binding</keyword>
<dbReference type="RefSeq" id="WP_126392518.1">
    <property type="nucleotide sequence ID" value="NZ_CP034539.1"/>
</dbReference>
<keyword evidence="2" id="KW-0813">Transport</keyword>
<comment type="subcellular location">
    <subcellularLocation>
        <location evidence="1">Cell membrane</location>
        <topology evidence="1">Peripheral membrane protein</topology>
    </subcellularLocation>
</comment>
<gene>
    <name evidence="7" type="ORF">EJ357_17335</name>
</gene>
<evidence type="ECO:0000256" key="2">
    <source>
        <dbReference type="ARBA" id="ARBA00022448"/>
    </source>
</evidence>
<dbReference type="KEGG" id="scya:EJ357_17335"/>
<dbReference type="InterPro" id="IPR027417">
    <property type="entry name" value="P-loop_NTPase"/>
</dbReference>
<feature type="domain" description="ABC transporter" evidence="6">
    <location>
        <begin position="7"/>
        <end position="252"/>
    </location>
</feature>
<dbReference type="CDD" id="cd03267">
    <property type="entry name" value="ABC_NatA_like"/>
    <property type="match status" value="1"/>
</dbReference>
<dbReference type="OrthoDB" id="9804819at2"/>
<dbReference type="GO" id="GO:0005524">
    <property type="term" value="F:ATP binding"/>
    <property type="evidence" value="ECO:0007669"/>
    <property type="project" value="UniProtKB-KW"/>
</dbReference>
<evidence type="ECO:0000256" key="5">
    <source>
        <dbReference type="ARBA" id="ARBA00023251"/>
    </source>
</evidence>
<dbReference type="Gene3D" id="3.40.50.300">
    <property type="entry name" value="P-loop containing nucleotide triphosphate hydrolases"/>
    <property type="match status" value="1"/>
</dbReference>
<organism evidence="7 8">
    <name type="scientific">Streptomyces cyaneochromogenes</name>
    <dbReference type="NCBI Taxonomy" id="2496836"/>
    <lineage>
        <taxon>Bacteria</taxon>
        <taxon>Bacillati</taxon>
        <taxon>Actinomycetota</taxon>
        <taxon>Actinomycetes</taxon>
        <taxon>Kitasatosporales</taxon>
        <taxon>Streptomycetaceae</taxon>
        <taxon>Streptomyces</taxon>
    </lineage>
</organism>
<dbReference type="Pfam" id="PF00005">
    <property type="entry name" value="ABC_tran"/>
    <property type="match status" value="1"/>
</dbReference>
<evidence type="ECO:0000256" key="4">
    <source>
        <dbReference type="ARBA" id="ARBA00022840"/>
    </source>
</evidence>
<evidence type="ECO:0000256" key="3">
    <source>
        <dbReference type="ARBA" id="ARBA00022741"/>
    </source>
</evidence>
<dbReference type="EMBL" id="CP034539">
    <property type="protein sequence ID" value="AZQ35035.1"/>
    <property type="molecule type" value="Genomic_DNA"/>
</dbReference>
<dbReference type="GO" id="GO:0005886">
    <property type="term" value="C:plasma membrane"/>
    <property type="evidence" value="ECO:0007669"/>
    <property type="project" value="UniProtKB-SubCell"/>
</dbReference>
<accession>A0A3S9M772</accession>
<dbReference type="PANTHER" id="PTHR42711:SF1">
    <property type="entry name" value="ABC-TRANSPORT PROTEIN, ATP-BINDING COMPONENT"/>
    <property type="match status" value="1"/>
</dbReference>
<evidence type="ECO:0000256" key="1">
    <source>
        <dbReference type="ARBA" id="ARBA00004202"/>
    </source>
</evidence>
<dbReference type="GO" id="GO:0016887">
    <property type="term" value="F:ATP hydrolysis activity"/>
    <property type="evidence" value="ECO:0007669"/>
    <property type="project" value="InterPro"/>
</dbReference>
<evidence type="ECO:0000313" key="8">
    <source>
        <dbReference type="Proteomes" id="UP000280298"/>
    </source>
</evidence>
<keyword evidence="5" id="KW-0046">Antibiotic resistance</keyword>
<sequence length="334" mass="37210">MQDDAFIELDGVEKVFDVRKKTGFLKRERRQVRAVDSISFTVARGEMVGYIGPNGAGKSTTIKMLTGILTPSGGRLRVAGIDPSRERKRLAHRIGVVFGQRTTLWWDLPLIDSYKLMHRMYRIPDGRYRENLDRLVELLDLGTLLDVPVRQLSLGQRMRGDIAAALLHDPEVLYLDEPTIGLDVISKAKVREFLRDVNAERGTTVLLTTHDLQDIEQLCSRVMVIDHGRMMYDGPLAGLHEVGEGERTLVVDLERELPPIDAAPARVVKVEGPRQWLAFPAGESAAVLVARIAAEYPLVDLSVREPDIEAVIAKMYVDQAGQAERADQAGRAVS</sequence>
<dbReference type="SUPFAM" id="SSF52540">
    <property type="entry name" value="P-loop containing nucleoside triphosphate hydrolases"/>
    <property type="match status" value="1"/>
</dbReference>
<name>A0A3S9M772_9ACTN</name>
<reference evidence="7 8" key="1">
    <citation type="journal article" date="2019" name="Int. J. Syst. Evol. Microbiol.">
        <title>Streptomyces cyaneochromogenes sp. nov., a blue pigment-producing actinomycete from manganese-contaminated soil.</title>
        <authorList>
            <person name="Tang X."/>
            <person name="Zhao J."/>
            <person name="Li K."/>
            <person name="Chen Z."/>
            <person name="Sun Y."/>
            <person name="Gao J."/>
        </authorList>
    </citation>
    <scope>NUCLEOTIDE SEQUENCE [LARGE SCALE GENOMIC DNA]</scope>
    <source>
        <strain evidence="7 8">MK-45</strain>
    </source>
</reference>
<dbReference type="GO" id="GO:0046677">
    <property type="term" value="P:response to antibiotic"/>
    <property type="evidence" value="ECO:0007669"/>
    <property type="project" value="UniProtKB-KW"/>
</dbReference>